<dbReference type="Pfam" id="PF02401">
    <property type="entry name" value="LYTB"/>
    <property type="match status" value="1"/>
</dbReference>
<feature type="binding site" evidence="5">
    <location>
        <position position="40"/>
    </location>
    <ligand>
        <name>(2E)-4-hydroxy-3-methylbut-2-enyl diphosphate</name>
        <dbReference type="ChEBI" id="CHEBI:128753"/>
    </ligand>
</feature>
<feature type="binding site" evidence="5">
    <location>
        <position position="262"/>
    </location>
    <ligand>
        <name>dimethylallyl diphosphate</name>
        <dbReference type="ChEBI" id="CHEBI:57623"/>
    </ligand>
</feature>
<feature type="binding site" evidence="5">
    <location>
        <position position="218"/>
    </location>
    <ligand>
        <name>(2E)-4-hydroxy-3-methylbut-2-enyl diphosphate</name>
        <dbReference type="ChEBI" id="CHEBI:128753"/>
    </ligand>
</feature>
<sequence>MQVFRSKNAGACYGVQRALDLALKASEGDGSAFTLGPLIHNPQVVAELDARGVRAVERPDEATHGAIIIRSHGVTPAVRRSCEAQGLPVIDATCPHVSRAQKAAAKLAGECGFVVVVGEAGHPEVEGLVAYAQEAGGSVCVAECGADLPNDLPEHVGVVVQTTQTRDALEDVLAGLKERGVEAEVKDTVCTATRQRQQAAAKLAGEVDAIVVIGGRNSANTTHLAEICAAECPRTHHVESAAELDPAWFADCETVGVTAGASTPDNQIDSVVRALEAM</sequence>
<feature type="binding site" evidence="5">
    <location>
        <position position="262"/>
    </location>
    <ligand>
        <name>(2E)-4-hydroxy-3-methylbut-2-enyl diphosphate</name>
        <dbReference type="ChEBI" id="CHEBI:128753"/>
    </ligand>
</feature>
<evidence type="ECO:0000256" key="3">
    <source>
        <dbReference type="ARBA" id="ARBA00023004"/>
    </source>
</evidence>
<feature type="binding site" evidence="5">
    <location>
        <position position="218"/>
    </location>
    <ligand>
        <name>dimethylallyl diphosphate</name>
        <dbReference type="ChEBI" id="CHEBI:57623"/>
    </ligand>
</feature>
<feature type="binding site" evidence="5">
    <location>
        <position position="12"/>
    </location>
    <ligand>
        <name>[4Fe-4S] cluster</name>
        <dbReference type="ChEBI" id="CHEBI:49883"/>
    </ligand>
</feature>
<feature type="binding site" evidence="5">
    <location>
        <position position="122"/>
    </location>
    <ligand>
        <name>(2E)-4-hydroxy-3-methylbut-2-enyl diphosphate</name>
        <dbReference type="ChEBI" id="CHEBI:128753"/>
    </ligand>
</feature>
<feature type="binding site" evidence="5">
    <location>
        <position position="220"/>
    </location>
    <ligand>
        <name>(2E)-4-hydroxy-3-methylbut-2-enyl diphosphate</name>
        <dbReference type="ChEBI" id="CHEBI:128753"/>
    </ligand>
</feature>
<evidence type="ECO:0000313" key="7">
    <source>
        <dbReference type="Proteomes" id="UP000293345"/>
    </source>
</evidence>
<dbReference type="GO" id="GO:0051539">
    <property type="term" value="F:4 iron, 4 sulfur cluster binding"/>
    <property type="evidence" value="ECO:0007669"/>
    <property type="project" value="UniProtKB-UniRule"/>
</dbReference>
<dbReference type="GO" id="GO:0046872">
    <property type="term" value="F:metal ion binding"/>
    <property type="evidence" value="ECO:0007669"/>
    <property type="project" value="UniProtKB-KW"/>
</dbReference>
<feature type="binding site" evidence="5">
    <location>
        <position position="190"/>
    </location>
    <ligand>
        <name>[4Fe-4S] cluster</name>
        <dbReference type="ChEBI" id="CHEBI:49883"/>
    </ligand>
</feature>
<keyword evidence="5 6" id="KW-0560">Oxidoreductase</keyword>
<feature type="binding site" evidence="5">
    <location>
        <position position="72"/>
    </location>
    <ligand>
        <name>isopentenyl diphosphate</name>
        <dbReference type="ChEBI" id="CHEBI:128769"/>
    </ligand>
</feature>
<feature type="binding site" evidence="5">
    <location>
        <position position="72"/>
    </location>
    <ligand>
        <name>dimethylallyl diphosphate</name>
        <dbReference type="ChEBI" id="CHEBI:57623"/>
    </ligand>
</feature>
<dbReference type="GO" id="GO:0019288">
    <property type="term" value="P:isopentenyl diphosphate biosynthetic process, methylerythritol 4-phosphate pathway"/>
    <property type="evidence" value="ECO:0007669"/>
    <property type="project" value="UniProtKB-UniRule"/>
</dbReference>
<comment type="caution">
    <text evidence="6">The sequence shown here is derived from an EMBL/GenBank/DDBJ whole genome shotgun (WGS) entry which is preliminary data.</text>
</comment>
<dbReference type="Proteomes" id="UP000293345">
    <property type="component" value="Unassembled WGS sequence"/>
</dbReference>
<dbReference type="CDD" id="cd13944">
    <property type="entry name" value="lytB_ispH"/>
    <property type="match status" value="1"/>
</dbReference>
<keyword evidence="1 5" id="KW-0004">4Fe-4S</keyword>
<dbReference type="InterPro" id="IPR003451">
    <property type="entry name" value="LytB/IspH"/>
</dbReference>
<feature type="binding site" evidence="5">
    <location>
        <position position="40"/>
    </location>
    <ligand>
        <name>dimethylallyl diphosphate</name>
        <dbReference type="ChEBI" id="CHEBI:57623"/>
    </ligand>
</feature>
<dbReference type="PANTHER" id="PTHR30426:SF0">
    <property type="entry name" value="4-HYDROXY-3-METHYLBUT-2-ENYL DIPHOSPHATE REDUCTASE"/>
    <property type="match status" value="1"/>
</dbReference>
<feature type="binding site" evidence="5">
    <location>
        <position position="40"/>
    </location>
    <ligand>
        <name>isopentenyl diphosphate</name>
        <dbReference type="ChEBI" id="CHEBI:128769"/>
    </ligand>
</feature>
<protein>
    <recommendedName>
        <fullName evidence="5">4-hydroxy-3-methylbut-2-enyl diphosphate reductase</fullName>
        <shortName evidence="5">HMBPP reductase</shortName>
        <ecNumber evidence="5">1.17.7.4</ecNumber>
    </recommendedName>
</protein>
<dbReference type="EMBL" id="SDPW01000001">
    <property type="protein sequence ID" value="RXZ54485.1"/>
    <property type="molecule type" value="Genomic_DNA"/>
</dbReference>
<dbReference type="UniPathway" id="UPA00056">
    <property type="reaction ID" value="UER00097"/>
</dbReference>
<feature type="binding site" evidence="5">
    <location>
        <position position="162"/>
    </location>
    <ligand>
        <name>(2E)-4-hydroxy-3-methylbut-2-enyl diphosphate</name>
        <dbReference type="ChEBI" id="CHEBI:128753"/>
    </ligand>
</feature>
<dbReference type="GO" id="GO:0016114">
    <property type="term" value="P:terpenoid biosynthetic process"/>
    <property type="evidence" value="ECO:0007669"/>
    <property type="project" value="UniProtKB-UniRule"/>
</dbReference>
<comment type="similarity">
    <text evidence="5">Belongs to the IspH family.</text>
</comment>
<dbReference type="OrthoDB" id="9804068at2"/>
<dbReference type="NCBIfam" id="TIGR00216">
    <property type="entry name" value="ispH_lytB"/>
    <property type="match status" value="1"/>
</dbReference>
<keyword evidence="7" id="KW-1185">Reference proteome</keyword>
<keyword evidence="2 5" id="KW-0479">Metal-binding</keyword>
<keyword evidence="4 5" id="KW-0411">Iron-sulfur</keyword>
<evidence type="ECO:0000313" key="6">
    <source>
        <dbReference type="EMBL" id="RXZ54485.1"/>
    </source>
</evidence>
<dbReference type="PANTHER" id="PTHR30426">
    <property type="entry name" value="4-HYDROXY-3-METHYLBUT-2-ENYL DIPHOSPHATE REDUCTASE"/>
    <property type="match status" value="1"/>
</dbReference>
<comment type="function">
    <text evidence="5">Catalyzes the conversion of 1-hydroxy-2-methyl-2-(E)-butenyl 4-diphosphate (HMBPP) into a mixture of isopentenyl diphosphate (IPP) and dimethylallyl diphosphate (DMAPP). Acts in the terminal step of the DOXP/MEP pathway for isoprenoid precursor biosynthesis.</text>
</comment>
<feature type="binding site" evidence="5">
    <location>
        <position position="122"/>
    </location>
    <ligand>
        <name>isopentenyl diphosphate</name>
        <dbReference type="ChEBI" id="CHEBI:128769"/>
    </ligand>
</feature>
<dbReference type="UniPathway" id="UPA00059">
    <property type="reaction ID" value="UER00105"/>
</dbReference>
<comment type="catalytic activity">
    <reaction evidence="5">
        <text>dimethylallyl diphosphate + 2 oxidized [2Fe-2S]-[ferredoxin] + H2O = (2E)-4-hydroxy-3-methylbut-2-enyl diphosphate + 2 reduced [2Fe-2S]-[ferredoxin] + 2 H(+)</text>
        <dbReference type="Rhea" id="RHEA:24825"/>
        <dbReference type="Rhea" id="RHEA-COMP:10000"/>
        <dbReference type="Rhea" id="RHEA-COMP:10001"/>
        <dbReference type="ChEBI" id="CHEBI:15377"/>
        <dbReference type="ChEBI" id="CHEBI:15378"/>
        <dbReference type="ChEBI" id="CHEBI:33737"/>
        <dbReference type="ChEBI" id="CHEBI:33738"/>
        <dbReference type="ChEBI" id="CHEBI:57623"/>
        <dbReference type="ChEBI" id="CHEBI:128753"/>
        <dbReference type="EC" id="1.17.7.4"/>
    </reaction>
</comment>
<keyword evidence="5" id="KW-0414">Isoprene biosynthesis</keyword>
<accession>A0A4Q2JZF6</accession>
<feature type="binding site" evidence="5">
    <location>
        <position position="122"/>
    </location>
    <ligand>
        <name>dimethylallyl diphosphate</name>
        <dbReference type="ChEBI" id="CHEBI:57623"/>
    </ligand>
</feature>
<dbReference type="AlphaFoldDB" id="A0A4Q2JZF6"/>
<dbReference type="EC" id="1.17.7.4" evidence="5"/>
<keyword evidence="3 5" id="KW-0408">Iron</keyword>
<dbReference type="Gene3D" id="3.40.1010.20">
    <property type="entry name" value="4-hydroxy-3-methylbut-2-enyl diphosphate reductase, catalytic domain"/>
    <property type="match status" value="2"/>
</dbReference>
<evidence type="ECO:0000256" key="1">
    <source>
        <dbReference type="ARBA" id="ARBA00022485"/>
    </source>
</evidence>
<comment type="caution">
    <text evidence="5">Lacks conserved residue(s) required for the propagation of feature annotation.</text>
</comment>
<feature type="binding site" evidence="5">
    <location>
        <position position="94"/>
    </location>
    <ligand>
        <name>[4Fe-4S] cluster</name>
        <dbReference type="ChEBI" id="CHEBI:49883"/>
    </ligand>
</feature>
<proteinExistence type="inferred from homology"/>
<evidence type="ECO:0000256" key="5">
    <source>
        <dbReference type="HAMAP-Rule" id="MF_00191"/>
    </source>
</evidence>
<evidence type="ECO:0000256" key="4">
    <source>
        <dbReference type="ARBA" id="ARBA00023014"/>
    </source>
</evidence>
<feature type="binding site" evidence="5">
    <location>
        <position position="218"/>
    </location>
    <ligand>
        <name>isopentenyl diphosphate</name>
        <dbReference type="ChEBI" id="CHEBI:128769"/>
    </ligand>
</feature>
<dbReference type="GO" id="GO:0051745">
    <property type="term" value="F:4-hydroxy-3-methylbut-2-enyl diphosphate reductase activity"/>
    <property type="evidence" value="ECO:0007669"/>
    <property type="project" value="UniProtKB-UniRule"/>
</dbReference>
<dbReference type="GO" id="GO:0050992">
    <property type="term" value="P:dimethylallyl diphosphate biosynthetic process"/>
    <property type="evidence" value="ECO:0007669"/>
    <property type="project" value="UniProtKB-UniRule"/>
</dbReference>
<feature type="binding site" evidence="5">
    <location>
        <position position="220"/>
    </location>
    <ligand>
        <name>dimethylallyl diphosphate</name>
        <dbReference type="ChEBI" id="CHEBI:57623"/>
    </ligand>
</feature>
<dbReference type="HAMAP" id="MF_00191">
    <property type="entry name" value="IspH"/>
    <property type="match status" value="1"/>
</dbReference>
<feature type="binding site" evidence="5">
    <location>
        <position position="262"/>
    </location>
    <ligand>
        <name>isopentenyl diphosphate</name>
        <dbReference type="ChEBI" id="CHEBI:128769"/>
    </ligand>
</feature>
<comment type="pathway">
    <text evidence="5">Isoprenoid biosynthesis; dimethylallyl diphosphate biosynthesis; dimethylallyl diphosphate from (2E)-4-hydroxy-3-methylbutenyl diphosphate: step 1/1.</text>
</comment>
<comment type="pathway">
    <text evidence="5">Isoprenoid biosynthesis; isopentenyl diphosphate biosynthesis via DXP pathway; isopentenyl diphosphate from 1-deoxy-D-xylulose 5-phosphate: step 6/6.</text>
</comment>
<evidence type="ECO:0000256" key="2">
    <source>
        <dbReference type="ARBA" id="ARBA00022723"/>
    </source>
</evidence>
<comment type="cofactor">
    <cofactor evidence="5">
        <name>[4Fe-4S] cluster</name>
        <dbReference type="ChEBI" id="CHEBI:49883"/>
    </cofactor>
    <text evidence="5">Binds 1 [4Fe-4S] cluster per subunit.</text>
</comment>
<organism evidence="6 7">
    <name type="scientific">Senegalimassilia faecalis</name>
    <dbReference type="NCBI Taxonomy" id="2509433"/>
    <lineage>
        <taxon>Bacteria</taxon>
        <taxon>Bacillati</taxon>
        <taxon>Actinomycetota</taxon>
        <taxon>Coriobacteriia</taxon>
        <taxon>Coriobacteriales</taxon>
        <taxon>Coriobacteriaceae</taxon>
        <taxon>Senegalimassilia</taxon>
    </lineage>
</organism>
<dbReference type="Gene3D" id="3.40.50.11270">
    <property type="match status" value="1"/>
</dbReference>
<name>A0A4Q2JZF6_9ACTN</name>
<feature type="binding site" evidence="5">
    <location>
        <position position="72"/>
    </location>
    <ligand>
        <name>(2E)-4-hydroxy-3-methylbut-2-enyl diphosphate</name>
        <dbReference type="ChEBI" id="CHEBI:128753"/>
    </ligand>
</feature>
<dbReference type="RefSeq" id="WP_129424901.1">
    <property type="nucleotide sequence ID" value="NZ_SDPW01000001.1"/>
</dbReference>
<reference evidence="6 7" key="1">
    <citation type="submission" date="2019-01" db="EMBL/GenBank/DDBJ databases">
        <title>Senegalimassilia sp. nov. KGMB04484 isolated human feces.</title>
        <authorList>
            <person name="Han K.-I."/>
            <person name="Kim J.-S."/>
            <person name="Lee K.C."/>
            <person name="Suh M.K."/>
            <person name="Eom M.K."/>
            <person name="Lee J.H."/>
            <person name="Park S.-H."/>
            <person name="Kang S.W."/>
            <person name="Park J.-E."/>
            <person name="Oh B.S."/>
            <person name="Yu S.Y."/>
            <person name="Choi S.-H."/>
            <person name="Lee D.H."/>
            <person name="Yoon H."/>
            <person name="Kim B.-Y."/>
            <person name="Lee J.H."/>
            <person name="Lee J.-S."/>
        </authorList>
    </citation>
    <scope>NUCLEOTIDE SEQUENCE [LARGE SCALE GENOMIC DNA]</scope>
    <source>
        <strain evidence="6 7">KGMB04484</strain>
    </source>
</reference>
<gene>
    <name evidence="5 6" type="primary">ispH</name>
    <name evidence="6" type="ORF">ET524_08345</name>
</gene>
<feature type="active site" description="Proton donor" evidence="5">
    <location>
        <position position="124"/>
    </location>
</feature>
<feature type="binding site" evidence="5">
    <location>
        <position position="220"/>
    </location>
    <ligand>
        <name>isopentenyl diphosphate</name>
        <dbReference type="ChEBI" id="CHEBI:128769"/>
    </ligand>
</feature>
<comment type="catalytic activity">
    <reaction evidence="5">
        <text>isopentenyl diphosphate + 2 oxidized [2Fe-2S]-[ferredoxin] + H2O = (2E)-4-hydroxy-3-methylbut-2-enyl diphosphate + 2 reduced [2Fe-2S]-[ferredoxin] + 2 H(+)</text>
        <dbReference type="Rhea" id="RHEA:24488"/>
        <dbReference type="Rhea" id="RHEA-COMP:10000"/>
        <dbReference type="Rhea" id="RHEA-COMP:10001"/>
        <dbReference type="ChEBI" id="CHEBI:15377"/>
        <dbReference type="ChEBI" id="CHEBI:15378"/>
        <dbReference type="ChEBI" id="CHEBI:33737"/>
        <dbReference type="ChEBI" id="CHEBI:33738"/>
        <dbReference type="ChEBI" id="CHEBI:128753"/>
        <dbReference type="ChEBI" id="CHEBI:128769"/>
        <dbReference type="EC" id="1.17.7.4"/>
    </reaction>
</comment>